<dbReference type="InterPro" id="IPR011050">
    <property type="entry name" value="Pectin_lyase_fold/virulence"/>
</dbReference>
<dbReference type="Gene3D" id="2.160.20.10">
    <property type="entry name" value="Single-stranded right-handed beta-helix, Pectin lyase-like"/>
    <property type="match status" value="1"/>
</dbReference>
<dbReference type="InterPro" id="IPR011635">
    <property type="entry name" value="CARDB"/>
</dbReference>
<proteinExistence type="predicted"/>
<evidence type="ECO:0000256" key="1">
    <source>
        <dbReference type="ARBA" id="ARBA00004196"/>
    </source>
</evidence>
<accession>A0A166EL67</accession>
<name>A0A166EL67_9EURY</name>
<evidence type="ECO:0000256" key="4">
    <source>
        <dbReference type="ARBA" id="ARBA00022525"/>
    </source>
</evidence>
<dbReference type="Pfam" id="PF02415">
    <property type="entry name" value="Chlam_PMP"/>
    <property type="match status" value="3"/>
</dbReference>
<comment type="subcellular location">
    <subcellularLocation>
        <location evidence="1">Cell envelope</location>
    </subcellularLocation>
    <subcellularLocation>
        <location evidence="2">Cell outer membrane</location>
    </subcellularLocation>
    <subcellularLocation>
        <location evidence="3">Secreted</location>
    </subcellularLocation>
</comment>
<dbReference type="PATRIC" id="fig|47311.3.peg.721"/>
<protein>
    <submittedName>
        <fullName evidence="9">Putative outer membrane protein pmp10</fullName>
    </submittedName>
</protein>
<evidence type="ECO:0000256" key="7">
    <source>
        <dbReference type="ARBA" id="ARBA00023237"/>
    </source>
</evidence>
<evidence type="ECO:0000313" key="10">
    <source>
        <dbReference type="Proteomes" id="UP000077275"/>
    </source>
</evidence>
<dbReference type="RefSeq" id="WP_067258859.1">
    <property type="nucleotide sequence ID" value="NZ_LWMW01000087.1"/>
</dbReference>
<evidence type="ECO:0000256" key="2">
    <source>
        <dbReference type="ARBA" id="ARBA00004442"/>
    </source>
</evidence>
<dbReference type="OrthoDB" id="78475at2157"/>
<dbReference type="PANTHER" id="PTHR11319">
    <property type="entry name" value="G PROTEIN-COUPLED RECEPTOR-RELATED"/>
    <property type="match status" value="1"/>
</dbReference>
<dbReference type="InterPro" id="IPR013783">
    <property type="entry name" value="Ig-like_fold"/>
</dbReference>
<sequence length="377" mass="39684">MVGGVSAADKTITNTTDGGLKTAIDGMASGDRITLDNGVYSGVNNRGIVIDKDLTIVGKSKDKVIIDAQKKDRIFTIESGSLTLINLTIINGYSQAFESGGAISNGGNLNISGCTFSSNQAFESGGAISNGGNLNISGCTFSSNQTSWDGGAISNGGNLNISGCTFSSNQAFESGGAISNDGNLSISGSTFNSNRAKLDGGGAIFNDGNLTISGSTFNSNRAKLDGGAICSFKGILRLNSVTFKNNIVGNKYNAIGLWFGAKVYKTKVTITPAEWSNIPSSTKKPDLKISKIKKSGNYRYVYIKNIGKAAAGKSYLGVYVGKKKVKTVKVGFIKAGKYLKVKVLIAKKYKNKQKVFKVDIKNVVKESNEKNNSLKAK</sequence>
<gene>
    <name evidence="9" type="ORF">MBCUT_06430</name>
</gene>
<dbReference type="GO" id="GO:0005576">
    <property type="term" value="C:extracellular region"/>
    <property type="evidence" value="ECO:0007669"/>
    <property type="project" value="UniProtKB-SubCell"/>
</dbReference>
<dbReference type="EMBL" id="LWMW01000087">
    <property type="protein sequence ID" value="KZX16779.1"/>
    <property type="molecule type" value="Genomic_DNA"/>
</dbReference>
<keyword evidence="5" id="KW-0732">Signal</keyword>
<dbReference type="Pfam" id="PF07705">
    <property type="entry name" value="CARDB"/>
    <property type="match status" value="1"/>
</dbReference>
<dbReference type="PANTHER" id="PTHR11319:SF35">
    <property type="entry name" value="OUTER MEMBRANE PROTEIN PMPC-RELATED"/>
    <property type="match status" value="1"/>
</dbReference>
<evidence type="ECO:0000256" key="3">
    <source>
        <dbReference type="ARBA" id="ARBA00004613"/>
    </source>
</evidence>
<organism evidence="9 10">
    <name type="scientific">Methanobrevibacter cuticularis</name>
    <dbReference type="NCBI Taxonomy" id="47311"/>
    <lineage>
        <taxon>Archaea</taxon>
        <taxon>Methanobacteriati</taxon>
        <taxon>Methanobacteriota</taxon>
        <taxon>Methanomada group</taxon>
        <taxon>Methanobacteria</taxon>
        <taxon>Methanobacteriales</taxon>
        <taxon>Methanobacteriaceae</taxon>
        <taxon>Methanobrevibacter</taxon>
    </lineage>
</organism>
<keyword evidence="10" id="KW-1185">Reference proteome</keyword>
<dbReference type="InterPro" id="IPR012334">
    <property type="entry name" value="Pectin_lyas_fold"/>
</dbReference>
<dbReference type="AlphaFoldDB" id="A0A166EL67"/>
<dbReference type="InterPro" id="IPR003368">
    <property type="entry name" value="POMP_repeat"/>
</dbReference>
<evidence type="ECO:0000313" key="9">
    <source>
        <dbReference type="EMBL" id="KZX16779.1"/>
    </source>
</evidence>
<dbReference type="SUPFAM" id="SSF51126">
    <property type="entry name" value="Pectin lyase-like"/>
    <property type="match status" value="1"/>
</dbReference>
<keyword evidence="4" id="KW-0964">Secreted</keyword>
<dbReference type="InterPro" id="IPR006626">
    <property type="entry name" value="PbH1"/>
</dbReference>
<evidence type="ECO:0000259" key="8">
    <source>
        <dbReference type="Pfam" id="PF07705"/>
    </source>
</evidence>
<dbReference type="Proteomes" id="UP000077275">
    <property type="component" value="Unassembled WGS sequence"/>
</dbReference>
<dbReference type="NCBIfam" id="TIGR01376">
    <property type="entry name" value="POMP_repeat"/>
    <property type="match status" value="3"/>
</dbReference>
<dbReference type="SMART" id="SM00710">
    <property type="entry name" value="PbH1"/>
    <property type="match status" value="7"/>
</dbReference>
<keyword evidence="6" id="KW-0472">Membrane</keyword>
<feature type="domain" description="CARDB" evidence="8">
    <location>
        <begin position="297"/>
        <end position="374"/>
    </location>
</feature>
<evidence type="ECO:0000256" key="6">
    <source>
        <dbReference type="ARBA" id="ARBA00023136"/>
    </source>
</evidence>
<reference evidence="9 10" key="1">
    <citation type="submission" date="2016-04" db="EMBL/GenBank/DDBJ databases">
        <title>Genome sequence of Methanobrevibacter cuticularis DSM 11139.</title>
        <authorList>
            <person name="Poehlein A."/>
            <person name="Seedorf H."/>
            <person name="Daniel R."/>
        </authorList>
    </citation>
    <scope>NUCLEOTIDE SEQUENCE [LARGE SCALE GENOMIC DNA]</scope>
    <source>
        <strain evidence="9 10">DSM 11139</strain>
    </source>
</reference>
<keyword evidence="7" id="KW-0998">Cell outer membrane</keyword>
<dbReference type="Gene3D" id="2.60.40.10">
    <property type="entry name" value="Immunoglobulins"/>
    <property type="match status" value="1"/>
</dbReference>
<evidence type="ECO:0000256" key="5">
    <source>
        <dbReference type="ARBA" id="ARBA00022729"/>
    </source>
</evidence>
<comment type="caution">
    <text evidence="9">The sequence shown here is derived from an EMBL/GenBank/DDBJ whole genome shotgun (WGS) entry which is preliminary data.</text>
</comment>